<dbReference type="Pfam" id="PF03184">
    <property type="entry name" value="DDE_1"/>
    <property type="match status" value="1"/>
</dbReference>
<evidence type="ECO:0000256" key="6">
    <source>
        <dbReference type="SAM" id="MobiDB-lite"/>
    </source>
</evidence>
<sequence>MAADPAPIGQEELVIIKMEEDEAALWDPEPFFKPQPQTLLPGLGRDPRQCFRSFRYEEAAGPREALARLRELCRQWLRPEVHSKEQMLELLVLEQFLGVLPPDTRVWVESQCPESGEEAVALVEDLAQMLQETALAQAPPEDQRFGDLAEPAKPFTDGAQYLYFKPRMSGSKRKSSGDVAGTAKKRHAITMETKVKIIERVERGEKMVDVAHSYNLNRSTIGSIVKNKDKIMEHVKSAMPMTSTIITKKRGKVMEEMEKLLSVWMQDQRQRRVPLSLMLIQEKAKSLYEDLKKKHGEESEGKSFNASRSWVHRFKARAKLHNVKVSDKAASTDTIAAREFPETLREIIDEGAYLPEQVFNVDETGLYWKRMPDRSYISKEEKLMPGYKASKDRLTLLFGGNASGDMKLKPLLVYHSENPRALKNIAKGSLPVVWKSNPKAWVTQAIFQDWFFHHFIPEVEKYCLEKDVPFNILLLLDNAPGHPPFMDDFHPNVKVVHLPLNTTALIQPMDQGVIATFKKYYLRHTFRQAVKASDESGTTLRQFWKDYNIYKAIKNIDFAWSEVTAVTMNGVWKNLCPKFVHDFRGFEKMDEESKEVFSNLVTLSEKLELDLQEDDFIELLAVQHEELTNEDLMELEAQRKDEEGQEEEEATEEPKRFTTQEMARGFALFEEALLVFEAQDPNVERYTKVAAAVQNAIQCYRVIYDEKKRATTQTSLDRFYKRVDRIKSSKEPEPVPSTSGVSEIATCPPSPTADDPSALPSPTSSSSSSQ</sequence>
<dbReference type="InterPro" id="IPR004875">
    <property type="entry name" value="DDE_SF_endonuclease_dom"/>
</dbReference>
<dbReference type="Gene3D" id="1.10.10.60">
    <property type="entry name" value="Homeodomain-like"/>
    <property type="match status" value="2"/>
</dbReference>
<evidence type="ECO:0000256" key="2">
    <source>
        <dbReference type="ARBA" id="ARBA00023125"/>
    </source>
</evidence>
<dbReference type="InterPro" id="IPR003309">
    <property type="entry name" value="SCAN_dom"/>
</dbReference>
<comment type="subcellular location">
    <subcellularLocation>
        <location evidence="1 4">Nucleus</location>
    </subcellularLocation>
</comment>
<feature type="domain" description="SCAN box" evidence="7">
    <location>
        <begin position="48"/>
        <end position="130"/>
    </location>
</feature>
<evidence type="ECO:0000313" key="10">
    <source>
        <dbReference type="RefSeq" id="XP_024596639.1"/>
    </source>
</evidence>
<evidence type="ECO:0000259" key="7">
    <source>
        <dbReference type="PROSITE" id="PS50804"/>
    </source>
</evidence>
<evidence type="ECO:0000259" key="8">
    <source>
        <dbReference type="PROSITE" id="PS51253"/>
    </source>
</evidence>
<dbReference type="PANTHER" id="PTHR19303:SF26">
    <property type="entry name" value="TIGGER TRANSPOSABLE ELEMENT-DERIVED PROTEIN 1"/>
    <property type="match status" value="1"/>
</dbReference>
<dbReference type="InterPro" id="IPR050863">
    <property type="entry name" value="CenT-Element_Derived"/>
</dbReference>
<dbReference type="SMART" id="SM00431">
    <property type="entry name" value="SCAN"/>
    <property type="match status" value="1"/>
</dbReference>
<dbReference type="AlphaFoldDB" id="A0A341B1G4"/>
<dbReference type="CDD" id="cd07936">
    <property type="entry name" value="SCAN"/>
    <property type="match status" value="1"/>
</dbReference>
<keyword evidence="2" id="KW-0238">DNA-binding</keyword>
<dbReference type="STRING" id="1706337.A0A341B1G4"/>
<feature type="compositionally biased region" description="Low complexity" evidence="6">
    <location>
        <begin position="756"/>
        <end position="770"/>
    </location>
</feature>
<dbReference type="KEGG" id="nasi:112396907"/>
<evidence type="ECO:0000256" key="5">
    <source>
        <dbReference type="SAM" id="Coils"/>
    </source>
</evidence>
<dbReference type="SUPFAM" id="SSF47353">
    <property type="entry name" value="Retrovirus capsid dimerization domain-like"/>
    <property type="match status" value="1"/>
</dbReference>
<dbReference type="GeneID" id="112396907"/>
<feature type="region of interest" description="Disordered" evidence="6">
    <location>
        <begin position="724"/>
        <end position="770"/>
    </location>
</feature>
<organism evidence="9 11">
    <name type="scientific">Neophocaena asiaeorientalis asiaeorientalis</name>
    <name type="common">Yangtze finless porpoise</name>
    <name type="synonym">Neophocaena phocaenoides subsp. asiaeorientalis</name>
    <dbReference type="NCBI Taxonomy" id="1706337"/>
    <lineage>
        <taxon>Eukaryota</taxon>
        <taxon>Metazoa</taxon>
        <taxon>Chordata</taxon>
        <taxon>Craniata</taxon>
        <taxon>Vertebrata</taxon>
        <taxon>Euteleostomi</taxon>
        <taxon>Mammalia</taxon>
        <taxon>Eutheria</taxon>
        <taxon>Laurasiatheria</taxon>
        <taxon>Artiodactyla</taxon>
        <taxon>Whippomorpha</taxon>
        <taxon>Cetacea</taxon>
        <taxon>Odontoceti</taxon>
        <taxon>Phocoenidae</taxon>
        <taxon>Neophocaena</taxon>
    </lineage>
</organism>
<evidence type="ECO:0000313" key="11">
    <source>
        <dbReference type="RefSeq" id="XP_024596640.1"/>
    </source>
</evidence>
<evidence type="ECO:0000256" key="1">
    <source>
        <dbReference type="ARBA" id="ARBA00004123"/>
    </source>
</evidence>
<protein>
    <submittedName>
        <fullName evidence="10 11">Tigger transposable element-derived protein 1-like isoform X1</fullName>
    </submittedName>
</protein>
<dbReference type="Proteomes" id="UP000252040">
    <property type="component" value="Unplaced"/>
</dbReference>
<evidence type="ECO:0000313" key="9">
    <source>
        <dbReference type="Proteomes" id="UP000252040"/>
    </source>
</evidence>
<evidence type="ECO:0000313" key="12">
    <source>
        <dbReference type="RefSeq" id="XP_024596641.1"/>
    </source>
</evidence>
<evidence type="ECO:0000256" key="4">
    <source>
        <dbReference type="PROSITE-ProRule" id="PRU00187"/>
    </source>
</evidence>
<accession>A0A341B1G4</accession>
<keyword evidence="9" id="KW-1185">Reference proteome</keyword>
<dbReference type="InterPro" id="IPR006600">
    <property type="entry name" value="HTH_CenpB_DNA-bd_dom"/>
</dbReference>
<dbReference type="Pfam" id="PF02023">
    <property type="entry name" value="SCAN"/>
    <property type="match status" value="1"/>
</dbReference>
<dbReference type="SMART" id="SM00674">
    <property type="entry name" value="CENPB"/>
    <property type="match status" value="1"/>
</dbReference>
<dbReference type="PROSITE" id="PS50804">
    <property type="entry name" value="SCAN_BOX"/>
    <property type="match status" value="1"/>
</dbReference>
<dbReference type="FunFam" id="1.10.4020.10:FF:000001">
    <property type="entry name" value="zinc finger protein 263 isoform X1"/>
    <property type="match status" value="1"/>
</dbReference>
<dbReference type="Pfam" id="PF03221">
    <property type="entry name" value="HTH_Tnp_Tc5"/>
    <property type="match status" value="1"/>
</dbReference>
<dbReference type="InterPro" id="IPR038269">
    <property type="entry name" value="SCAN_sf"/>
</dbReference>
<dbReference type="Gene3D" id="1.10.4020.10">
    <property type="entry name" value="DNA breaking-rejoining enzymes"/>
    <property type="match status" value="1"/>
</dbReference>
<dbReference type="RefSeq" id="XP_024596641.1">
    <property type="nucleotide sequence ID" value="XM_024740873.1"/>
</dbReference>
<gene>
    <name evidence="10 11 12" type="primary">LOC112396907</name>
</gene>
<dbReference type="Pfam" id="PF04218">
    <property type="entry name" value="CENP-B_N"/>
    <property type="match status" value="1"/>
</dbReference>
<evidence type="ECO:0000256" key="3">
    <source>
        <dbReference type="ARBA" id="ARBA00023242"/>
    </source>
</evidence>
<dbReference type="PANTHER" id="PTHR19303">
    <property type="entry name" value="TRANSPOSON"/>
    <property type="match status" value="1"/>
</dbReference>
<dbReference type="RefSeq" id="XP_024596639.1">
    <property type="nucleotide sequence ID" value="XM_024740871.1"/>
</dbReference>
<dbReference type="GO" id="GO:0003677">
    <property type="term" value="F:DNA binding"/>
    <property type="evidence" value="ECO:0007669"/>
    <property type="project" value="UniProtKB-KW"/>
</dbReference>
<dbReference type="RefSeq" id="XP_024596640.1">
    <property type="nucleotide sequence ID" value="XM_024740872.1"/>
</dbReference>
<dbReference type="PROSITE" id="PS51253">
    <property type="entry name" value="HTH_CENPB"/>
    <property type="match status" value="1"/>
</dbReference>
<name>A0A341B1G4_NEOAA</name>
<dbReference type="InterPro" id="IPR007889">
    <property type="entry name" value="HTH_Psq"/>
</dbReference>
<keyword evidence="3 4" id="KW-0539">Nucleus</keyword>
<dbReference type="GO" id="GO:0005634">
    <property type="term" value="C:nucleus"/>
    <property type="evidence" value="ECO:0007669"/>
    <property type="project" value="UniProtKB-SubCell"/>
</dbReference>
<keyword evidence="5" id="KW-0175">Coiled coil</keyword>
<dbReference type="SUPFAM" id="SSF46689">
    <property type="entry name" value="Homeodomain-like"/>
    <property type="match status" value="2"/>
</dbReference>
<feature type="coiled-coil region" evidence="5">
    <location>
        <begin position="625"/>
        <end position="652"/>
    </location>
</feature>
<feature type="compositionally biased region" description="Basic and acidic residues" evidence="6">
    <location>
        <begin position="724"/>
        <end position="733"/>
    </location>
</feature>
<dbReference type="InterPro" id="IPR009057">
    <property type="entry name" value="Homeodomain-like_sf"/>
</dbReference>
<feature type="domain" description="HTH CENPB-type" evidence="8">
    <location>
        <begin position="245"/>
        <end position="324"/>
    </location>
</feature>
<proteinExistence type="predicted"/>
<reference evidence="10 11" key="1">
    <citation type="submission" date="2025-04" db="UniProtKB">
        <authorList>
            <consortium name="RefSeq"/>
        </authorList>
    </citation>
    <scope>IDENTIFICATION</scope>
    <source>
        <tissue evidence="10 11">Meat</tissue>
    </source>
</reference>